<accession>A0A4Q9FMP2</accession>
<comment type="caution">
    <text evidence="2">The sequence shown here is derived from an EMBL/GenBank/DDBJ whole genome shotgun (WGS) entry which is preliminary data.</text>
</comment>
<dbReference type="OrthoDB" id="1421767at2"/>
<dbReference type="AlphaFoldDB" id="A0A4Q9FMP2"/>
<dbReference type="Proteomes" id="UP000292372">
    <property type="component" value="Unassembled WGS sequence"/>
</dbReference>
<dbReference type="RefSeq" id="WP_130937768.1">
    <property type="nucleotide sequence ID" value="NZ_BMEE01000002.1"/>
</dbReference>
<gene>
    <name evidence="2" type="ORF">EYD46_13845</name>
</gene>
<dbReference type="Gene3D" id="3.40.50.12370">
    <property type="match status" value="1"/>
</dbReference>
<evidence type="ECO:0000313" key="3">
    <source>
        <dbReference type="Proteomes" id="UP000292372"/>
    </source>
</evidence>
<dbReference type="Pfam" id="PF00582">
    <property type="entry name" value="Usp"/>
    <property type="match status" value="1"/>
</dbReference>
<dbReference type="InterPro" id="IPR006016">
    <property type="entry name" value="UspA"/>
</dbReference>
<feature type="domain" description="UspA" evidence="1">
    <location>
        <begin position="1"/>
        <end position="135"/>
    </location>
</feature>
<proteinExistence type="predicted"/>
<protein>
    <submittedName>
        <fullName evidence="2">Universal stress protein</fullName>
    </submittedName>
</protein>
<keyword evidence="3" id="KW-1185">Reference proteome</keyword>
<dbReference type="SUPFAM" id="SSF52402">
    <property type="entry name" value="Adenine nucleotide alpha hydrolases-like"/>
    <property type="match status" value="1"/>
</dbReference>
<dbReference type="EMBL" id="SIRS01000005">
    <property type="protein sequence ID" value="TBN14647.1"/>
    <property type="molecule type" value="Genomic_DNA"/>
</dbReference>
<evidence type="ECO:0000259" key="1">
    <source>
        <dbReference type="Pfam" id="PF00582"/>
    </source>
</evidence>
<dbReference type="CDD" id="cd00293">
    <property type="entry name" value="USP-like"/>
    <property type="match status" value="1"/>
</dbReference>
<organism evidence="2 3">
    <name type="scientific">Hyunsoonleella pacifica</name>
    <dbReference type="NCBI Taxonomy" id="1080224"/>
    <lineage>
        <taxon>Bacteria</taxon>
        <taxon>Pseudomonadati</taxon>
        <taxon>Bacteroidota</taxon>
        <taxon>Flavobacteriia</taxon>
        <taxon>Flavobacteriales</taxon>
        <taxon>Flavobacteriaceae</taxon>
    </lineage>
</organism>
<reference evidence="2 3" key="1">
    <citation type="journal article" date="2015" name="Int. J. Syst. Evol. Microbiol.">
        <title>Hyunsoonleella pacifica sp. nov., isolated from seawater of South Pacific Gyre.</title>
        <authorList>
            <person name="Gao X."/>
            <person name="Zhang Z."/>
            <person name="Dai X."/>
            <person name="Zhang X.H."/>
        </authorList>
    </citation>
    <scope>NUCLEOTIDE SEQUENCE [LARGE SCALE GENOMIC DNA]</scope>
    <source>
        <strain evidence="2 3">SW033</strain>
    </source>
</reference>
<evidence type="ECO:0000313" key="2">
    <source>
        <dbReference type="EMBL" id="TBN14647.1"/>
    </source>
</evidence>
<sequence>MKNILVPVGSSKNAVSHLQYAIDFAEIFGAKVFVVQVYNVFTKAGTMIKVDQIIERESLGFLNGLVAQVDKKNVDVFVKTLKGDLIDTLELACKAADVDLVLIEPKTTSIREEVYLGRTSGKIIKQMDVPTLIVPEGYKFSVPSNILMAIKSAIIRKDNVLKPLKEIQDKFSSIVDLLLVKTKYHKEVDFIVNDDLKSIINKTTKTENATTFQGVLEHFQSHNPSMLCVVRRKRGFFAKKWEKNTILKKDFHSSIPVLVLSGLK</sequence>
<name>A0A4Q9FMP2_9FLAO</name>